<protein>
    <submittedName>
        <fullName evidence="1">Uncharacterized protein</fullName>
    </submittedName>
</protein>
<name>A0A2P2C0R1_9ZZZZ</name>
<dbReference type="EMBL" id="CZKA01000021">
    <property type="protein sequence ID" value="CUR55608.1"/>
    <property type="molecule type" value="Genomic_DNA"/>
</dbReference>
<evidence type="ECO:0000313" key="1">
    <source>
        <dbReference type="EMBL" id="CUR55608.1"/>
    </source>
</evidence>
<organism evidence="1">
    <name type="scientific">metagenome</name>
    <dbReference type="NCBI Taxonomy" id="256318"/>
    <lineage>
        <taxon>unclassified sequences</taxon>
        <taxon>metagenomes</taxon>
    </lineage>
</organism>
<dbReference type="AlphaFoldDB" id="A0A2P2C0R1"/>
<gene>
    <name evidence="1" type="ORF">NOCA2280050</name>
</gene>
<proteinExistence type="predicted"/>
<reference evidence="1" key="1">
    <citation type="submission" date="2015-08" db="EMBL/GenBank/DDBJ databases">
        <authorList>
            <person name="Babu N.S."/>
            <person name="Beckwith C.J."/>
            <person name="Beseler K.G."/>
            <person name="Brison A."/>
            <person name="Carone J.V."/>
            <person name="Caskin T.P."/>
            <person name="Diamond M."/>
            <person name="Durham M.E."/>
            <person name="Foxe J.M."/>
            <person name="Go M."/>
            <person name="Henderson B.A."/>
            <person name="Jones I.B."/>
            <person name="McGettigan J.A."/>
            <person name="Micheletti S.J."/>
            <person name="Nasrallah M.E."/>
            <person name="Ortiz D."/>
            <person name="Piller C.R."/>
            <person name="Privatt S.R."/>
            <person name="Schneider S.L."/>
            <person name="Sharp S."/>
            <person name="Smith T.C."/>
            <person name="Stanton J.D."/>
            <person name="Ullery H.E."/>
            <person name="Wilson R.J."/>
            <person name="Serrano M.G."/>
            <person name="Buck G."/>
            <person name="Lee V."/>
            <person name="Wang Y."/>
            <person name="Carvalho R."/>
            <person name="Voegtly L."/>
            <person name="Shi R."/>
            <person name="Duckworth R."/>
            <person name="Johnson A."/>
            <person name="Loviza R."/>
            <person name="Walstead R."/>
            <person name="Shah Z."/>
            <person name="Kiflezghi M."/>
            <person name="Wade K."/>
            <person name="Ball S.L."/>
            <person name="Bradley K.W."/>
            <person name="Asai D.J."/>
            <person name="Bowman C.A."/>
            <person name="Russell D.A."/>
            <person name="Pope W.H."/>
            <person name="Jacobs-Sera D."/>
            <person name="Hendrix R.W."/>
            <person name="Hatfull G.F."/>
        </authorList>
    </citation>
    <scope>NUCLEOTIDE SEQUENCE</scope>
</reference>
<sequence>MGICGLLALASAVTYWQVRSPASTALVAPGGSFVMCLPSPGAARGMTTSIEEVHNRSDQPVRIVKVELLRATGLRVLGISALNYPARRAFGGFGSWNGFPPRGLPPAWRAAWTRSVPADGAVIPPQAGDEYTGFIIGFAAVRGSGGPLRVTYEDGEGRRGSVLVHTTLLTSPDCHRPFPGSKGASDFR</sequence>
<accession>A0A2P2C0R1</accession>